<protein>
    <submittedName>
        <fullName evidence="1">Uncharacterized protein</fullName>
    </submittedName>
</protein>
<organism evidence="1 2">
    <name type="scientific">Candidatus Uhrbacteria bacterium RIFCSPHIGHO2_01_FULL_63_20</name>
    <dbReference type="NCBI Taxonomy" id="1802385"/>
    <lineage>
        <taxon>Bacteria</taxon>
        <taxon>Candidatus Uhriibacteriota</taxon>
    </lineage>
</organism>
<dbReference type="AlphaFoldDB" id="A0A1F7TKB6"/>
<evidence type="ECO:0000313" key="2">
    <source>
        <dbReference type="Proteomes" id="UP000177885"/>
    </source>
</evidence>
<gene>
    <name evidence="1" type="ORF">A2856_01895</name>
</gene>
<proteinExistence type="predicted"/>
<name>A0A1F7TKB6_9BACT</name>
<accession>A0A1F7TKB6</accession>
<evidence type="ECO:0000313" key="1">
    <source>
        <dbReference type="EMBL" id="OGL66426.1"/>
    </source>
</evidence>
<dbReference type="STRING" id="1802385.A2856_01895"/>
<dbReference type="Proteomes" id="UP000177885">
    <property type="component" value="Unassembled WGS sequence"/>
</dbReference>
<dbReference type="EMBL" id="MGDT01000007">
    <property type="protein sequence ID" value="OGL66426.1"/>
    <property type="molecule type" value="Genomic_DNA"/>
</dbReference>
<reference evidence="1 2" key="1">
    <citation type="journal article" date="2016" name="Nat. Commun.">
        <title>Thousands of microbial genomes shed light on interconnected biogeochemical processes in an aquifer system.</title>
        <authorList>
            <person name="Anantharaman K."/>
            <person name="Brown C.T."/>
            <person name="Hug L.A."/>
            <person name="Sharon I."/>
            <person name="Castelle C.J."/>
            <person name="Probst A.J."/>
            <person name="Thomas B.C."/>
            <person name="Singh A."/>
            <person name="Wilkins M.J."/>
            <person name="Karaoz U."/>
            <person name="Brodie E.L."/>
            <person name="Williams K.H."/>
            <person name="Hubbard S.S."/>
            <person name="Banfield J.F."/>
        </authorList>
    </citation>
    <scope>NUCLEOTIDE SEQUENCE [LARGE SCALE GENOMIC DNA]</scope>
</reference>
<comment type="caution">
    <text evidence="1">The sequence shown here is derived from an EMBL/GenBank/DDBJ whole genome shotgun (WGS) entry which is preliminary data.</text>
</comment>
<sequence length="153" mass="17692">MRIIPIRMDQMSVMFGMKPETAKIYRGLSNELAWLLLRAKGPENRPLETRVIVGDVNMHVTLLIFWKITEERPANPRERLFYLKTRDAELVEEYKDQVIGGGYLDSAGKIDNWKTRFFKTETAAEFRPLVLGKLRETLATFFPTKDAPSNGTR</sequence>